<dbReference type="RefSeq" id="WP_270151699.1">
    <property type="nucleotide sequence ID" value="NZ_CP115451.1"/>
</dbReference>
<keyword evidence="5" id="KW-0804">Transcription</keyword>
<dbReference type="PANTHER" id="PTHR43133">
    <property type="entry name" value="RNA POLYMERASE ECF-TYPE SIGMA FACTO"/>
    <property type="match status" value="1"/>
</dbReference>
<geneLocation type="plasmid" evidence="7 8">
    <name>punmamed2</name>
</geneLocation>
<sequence>MNHDDQGEDGHDLQLPIEFEAFFELYHQRYLDYARAQLSLCEPEQIQDLVEEVLAHLGADWERVLQRPNPTNYAWGALRFAVEHERRQRGEVLRLVEKAVFMAAASRATRPVFEALEDGLGVYDAISRLPERQYDALLLKQFLGYTTAQTADVMGISPPTVRALIHQARTRLRKHTLLAASESDEE</sequence>
<dbReference type="InterPro" id="IPR036388">
    <property type="entry name" value="WH-like_DNA-bd_sf"/>
</dbReference>
<evidence type="ECO:0000313" key="7">
    <source>
        <dbReference type="EMBL" id="WBP92032.1"/>
    </source>
</evidence>
<keyword evidence="8" id="KW-1185">Reference proteome</keyword>
<dbReference type="NCBIfam" id="TIGR02937">
    <property type="entry name" value="sigma70-ECF"/>
    <property type="match status" value="1"/>
</dbReference>
<protein>
    <submittedName>
        <fullName evidence="7">Sigma-70 family RNA polymerase sigma factor</fullName>
    </submittedName>
</protein>
<proteinExistence type="inferred from homology"/>
<dbReference type="InterPro" id="IPR013249">
    <property type="entry name" value="RNA_pol_sigma70_r4_t2"/>
</dbReference>
<dbReference type="InterPro" id="IPR039425">
    <property type="entry name" value="RNA_pol_sigma-70-like"/>
</dbReference>
<dbReference type="PANTHER" id="PTHR43133:SF8">
    <property type="entry name" value="RNA POLYMERASE SIGMA FACTOR HI_1459-RELATED"/>
    <property type="match status" value="1"/>
</dbReference>
<dbReference type="SUPFAM" id="SSF88659">
    <property type="entry name" value="Sigma3 and sigma4 domains of RNA polymerase sigma factors"/>
    <property type="match status" value="1"/>
</dbReference>
<name>A0ABY7QHK7_9ACTN</name>
<comment type="similarity">
    <text evidence="1">Belongs to the sigma-70 factor family. ECF subfamily.</text>
</comment>
<keyword evidence="3" id="KW-0731">Sigma factor</keyword>
<dbReference type="Gene3D" id="1.10.10.10">
    <property type="entry name" value="Winged helix-like DNA-binding domain superfamily/Winged helix DNA-binding domain"/>
    <property type="match status" value="1"/>
</dbReference>
<evidence type="ECO:0000256" key="4">
    <source>
        <dbReference type="ARBA" id="ARBA00023125"/>
    </source>
</evidence>
<feature type="domain" description="RNA polymerase sigma factor 70 region 4 type 2" evidence="6">
    <location>
        <begin position="122"/>
        <end position="172"/>
    </location>
</feature>
<keyword evidence="2" id="KW-0805">Transcription regulation</keyword>
<dbReference type="InterPro" id="IPR014284">
    <property type="entry name" value="RNA_pol_sigma-70_dom"/>
</dbReference>
<dbReference type="CDD" id="cd06171">
    <property type="entry name" value="Sigma70_r4"/>
    <property type="match status" value="1"/>
</dbReference>
<dbReference type="EMBL" id="CP115451">
    <property type="protein sequence ID" value="WBP92032.1"/>
    <property type="molecule type" value="Genomic_DNA"/>
</dbReference>
<evidence type="ECO:0000256" key="5">
    <source>
        <dbReference type="ARBA" id="ARBA00023163"/>
    </source>
</evidence>
<accession>A0ABY7QHK7</accession>
<dbReference type="InterPro" id="IPR013324">
    <property type="entry name" value="RNA_pol_sigma_r3/r4-like"/>
</dbReference>
<evidence type="ECO:0000259" key="6">
    <source>
        <dbReference type="Pfam" id="PF08281"/>
    </source>
</evidence>
<dbReference type="Proteomes" id="UP001212821">
    <property type="component" value="Plasmid punmamed2"/>
</dbReference>
<evidence type="ECO:0000313" key="8">
    <source>
        <dbReference type="Proteomes" id="UP001212821"/>
    </source>
</evidence>
<evidence type="ECO:0000256" key="1">
    <source>
        <dbReference type="ARBA" id="ARBA00010641"/>
    </source>
</evidence>
<keyword evidence="4" id="KW-0238">DNA-binding</keyword>
<evidence type="ECO:0000256" key="2">
    <source>
        <dbReference type="ARBA" id="ARBA00023015"/>
    </source>
</evidence>
<evidence type="ECO:0000256" key="3">
    <source>
        <dbReference type="ARBA" id="ARBA00023082"/>
    </source>
</evidence>
<dbReference type="Pfam" id="PF08281">
    <property type="entry name" value="Sigma70_r4_2"/>
    <property type="match status" value="1"/>
</dbReference>
<gene>
    <name evidence="7" type="ORF">O1G21_40310</name>
</gene>
<organism evidence="7 8">
    <name type="scientific">Kitasatospora cathayae</name>
    <dbReference type="NCBI Taxonomy" id="3004092"/>
    <lineage>
        <taxon>Bacteria</taxon>
        <taxon>Bacillati</taxon>
        <taxon>Actinomycetota</taxon>
        <taxon>Actinomycetes</taxon>
        <taxon>Kitasatosporales</taxon>
        <taxon>Streptomycetaceae</taxon>
        <taxon>Kitasatospora</taxon>
    </lineage>
</organism>
<keyword evidence="7" id="KW-0614">Plasmid</keyword>
<reference evidence="7 8" key="1">
    <citation type="submission" date="2022-12" db="EMBL/GenBank/DDBJ databases">
        <title>HUAS 3-15.</title>
        <authorList>
            <person name="Mo P."/>
        </authorList>
    </citation>
    <scope>NUCLEOTIDE SEQUENCE [LARGE SCALE GENOMIC DNA]</scope>
    <source>
        <strain evidence="7 8">HUAS 3-15</strain>
        <plasmid evidence="7 8">punmamed2</plasmid>
    </source>
</reference>